<feature type="compositionally biased region" description="Basic and acidic residues" evidence="1">
    <location>
        <begin position="95"/>
        <end position="106"/>
    </location>
</feature>
<evidence type="ECO:0000313" key="3">
    <source>
        <dbReference type="Proteomes" id="UP000176005"/>
    </source>
</evidence>
<gene>
    <name evidence="2" type="ORF">AN218_21685</name>
</gene>
<organism evidence="2 3">
    <name type="scientific">Streptomyces nanshensis</name>
    <dbReference type="NCBI Taxonomy" id="518642"/>
    <lineage>
        <taxon>Bacteria</taxon>
        <taxon>Bacillati</taxon>
        <taxon>Actinomycetota</taxon>
        <taxon>Actinomycetes</taxon>
        <taxon>Kitasatosporales</taxon>
        <taxon>Streptomycetaceae</taxon>
        <taxon>Streptomyces</taxon>
    </lineage>
</organism>
<comment type="caution">
    <text evidence="2">The sequence shown here is derived from an EMBL/GenBank/DDBJ whole genome shotgun (WGS) entry which is preliminary data.</text>
</comment>
<sequence>MERGIVPFLEGALAERASAAGAGTGQRPRTAADFTDPAGSPRSEDAADSAEPAPQTSEPAEPSERRDHAEDRTPRLGYSGPDFSSRSPAESEEPGAERDKERERLRLRYSSPDYSSPDYGGPEHQPE</sequence>
<keyword evidence="3" id="KW-1185">Reference proteome</keyword>
<proteinExistence type="predicted"/>
<accession>A0A1E7L021</accession>
<evidence type="ECO:0000313" key="2">
    <source>
        <dbReference type="EMBL" id="OEV09514.1"/>
    </source>
</evidence>
<feature type="compositionally biased region" description="Basic and acidic residues" evidence="1">
    <location>
        <begin position="62"/>
        <end position="74"/>
    </location>
</feature>
<dbReference type="AlphaFoldDB" id="A0A1E7L021"/>
<feature type="compositionally biased region" description="Low complexity" evidence="1">
    <location>
        <begin position="108"/>
        <end position="127"/>
    </location>
</feature>
<reference evidence="2 3" key="1">
    <citation type="journal article" date="2016" name="Front. Microbiol.">
        <title>Comparative Genomics Analysis of Streptomyces Species Reveals Their Adaptation to the Marine Environment and Their Diversity at the Genomic Level.</title>
        <authorList>
            <person name="Tian X."/>
            <person name="Zhang Z."/>
            <person name="Yang T."/>
            <person name="Chen M."/>
            <person name="Li J."/>
            <person name="Chen F."/>
            <person name="Yang J."/>
            <person name="Li W."/>
            <person name="Zhang B."/>
            <person name="Zhang Z."/>
            <person name="Wu J."/>
            <person name="Zhang C."/>
            <person name="Long L."/>
            <person name="Xiao J."/>
        </authorList>
    </citation>
    <scope>NUCLEOTIDE SEQUENCE [LARGE SCALE GENOMIC DNA]</scope>
    <source>
        <strain evidence="2 3">SCSIO 10429</strain>
    </source>
</reference>
<name>A0A1E7L021_9ACTN</name>
<dbReference type="Proteomes" id="UP000176005">
    <property type="component" value="Unassembled WGS sequence"/>
</dbReference>
<evidence type="ECO:0000256" key="1">
    <source>
        <dbReference type="SAM" id="MobiDB-lite"/>
    </source>
</evidence>
<feature type="region of interest" description="Disordered" evidence="1">
    <location>
        <begin position="17"/>
        <end position="127"/>
    </location>
</feature>
<dbReference type="EMBL" id="LJGW01000365">
    <property type="protein sequence ID" value="OEV09514.1"/>
    <property type="molecule type" value="Genomic_DNA"/>
</dbReference>
<protein>
    <submittedName>
        <fullName evidence="2">Uncharacterized protein</fullName>
    </submittedName>
</protein>
<dbReference type="PATRIC" id="fig|518642.10.peg.5266"/>